<organism evidence="2 3">
    <name type="scientific">Hymenobacter mellowenesis</name>
    <dbReference type="NCBI Taxonomy" id="3063995"/>
    <lineage>
        <taxon>Bacteria</taxon>
        <taxon>Pseudomonadati</taxon>
        <taxon>Bacteroidota</taxon>
        <taxon>Cytophagia</taxon>
        <taxon>Cytophagales</taxon>
        <taxon>Hymenobacteraceae</taxon>
        <taxon>Hymenobacter</taxon>
    </lineage>
</organism>
<evidence type="ECO:0000313" key="3">
    <source>
        <dbReference type="Proteomes" id="UP001167796"/>
    </source>
</evidence>
<dbReference type="SUPFAM" id="SSF47240">
    <property type="entry name" value="Ferritin-like"/>
    <property type="match status" value="1"/>
</dbReference>
<dbReference type="Proteomes" id="UP001167796">
    <property type="component" value="Unassembled WGS sequence"/>
</dbReference>
<gene>
    <name evidence="2" type="ORF">Q5H92_03075</name>
</gene>
<protein>
    <submittedName>
        <fullName evidence="2">Ferritin-like domain-containing protein</fullName>
    </submittedName>
</protein>
<sequence length="324" mass="33679">MNFFQIISEIEKVDPEVYDRLDSRRSIFKHMTGLGQKLTAAAVPLALGAIFNKAYAQTPVGATVNDVLNFALSLEYLESYFYNAGQASTTLQSGLSATNKAALELIRIDEANHVTFLRGVLGTAAIAAPTTATFDFTGGKGSAGGPFADVFTNPATYLAVAQSLEDTGVRAYKGGAALLMSNKTVLTAALNIHSVEARHASRLRAMRRAGPNNNAASQGVPVAPYNAAPKSWISGTDNGGASPTQTAPIYGAGNNTNAPTNVTFDAESNTTQGGTNLTGLPNTTGLSAAAFAVAITEAFDEALDVTTVKTIARTFVVNGSTFLA</sequence>
<evidence type="ECO:0000313" key="2">
    <source>
        <dbReference type="EMBL" id="MDO7845325.1"/>
    </source>
</evidence>
<proteinExistence type="predicted"/>
<dbReference type="RefSeq" id="WP_305010014.1">
    <property type="nucleotide sequence ID" value="NZ_JAUQSX010000001.1"/>
</dbReference>
<dbReference type="Pfam" id="PF13668">
    <property type="entry name" value="Ferritin_2"/>
    <property type="match status" value="1"/>
</dbReference>
<dbReference type="EMBL" id="JAUQSX010000001">
    <property type="protein sequence ID" value="MDO7845325.1"/>
    <property type="molecule type" value="Genomic_DNA"/>
</dbReference>
<comment type="caution">
    <text evidence="2">The sequence shown here is derived from an EMBL/GenBank/DDBJ whole genome shotgun (WGS) entry which is preliminary data.</text>
</comment>
<dbReference type="InterPro" id="IPR009078">
    <property type="entry name" value="Ferritin-like_SF"/>
</dbReference>
<reference evidence="2" key="1">
    <citation type="submission" date="2023-07" db="EMBL/GenBank/DDBJ databases">
        <authorList>
            <person name="Kim M.K."/>
        </authorList>
    </citation>
    <scope>NUCLEOTIDE SEQUENCE</scope>
    <source>
        <strain evidence="2">M29</strain>
    </source>
</reference>
<keyword evidence="3" id="KW-1185">Reference proteome</keyword>
<evidence type="ECO:0000256" key="1">
    <source>
        <dbReference type="SAM" id="MobiDB-lite"/>
    </source>
</evidence>
<name>A0ABT9A662_9BACT</name>
<accession>A0ABT9A662</accession>
<feature type="region of interest" description="Disordered" evidence="1">
    <location>
        <begin position="237"/>
        <end position="262"/>
    </location>
</feature>